<dbReference type="AlphaFoldDB" id="A0A6C0Y6Q4"/>
<geneLocation type="plasmid" evidence="10">
    <name>pb18-1</name>
</geneLocation>
<dbReference type="InterPro" id="IPR002813">
    <property type="entry name" value="Arg_biosynth_ArgJ"/>
</dbReference>
<evidence type="ECO:0000256" key="5">
    <source>
        <dbReference type="ARBA" id="ARBA00022679"/>
    </source>
</evidence>
<dbReference type="EC" id="2.3.1.1" evidence="8"/>
<dbReference type="GO" id="GO:0006526">
    <property type="term" value="P:L-arginine biosynthetic process"/>
    <property type="evidence" value="ECO:0007669"/>
    <property type="project" value="UniProtKB-UniRule"/>
</dbReference>
<dbReference type="NCBIfam" id="NF003802">
    <property type="entry name" value="PRK05388.1"/>
    <property type="match status" value="1"/>
</dbReference>
<organism evidence="9 10">
    <name type="scientific">Acinetobacter indicus</name>
    <dbReference type="NCBI Taxonomy" id="756892"/>
    <lineage>
        <taxon>Bacteria</taxon>
        <taxon>Pseudomonadati</taxon>
        <taxon>Pseudomonadota</taxon>
        <taxon>Gammaproteobacteria</taxon>
        <taxon>Moraxellales</taxon>
        <taxon>Moraxellaceae</taxon>
        <taxon>Acinetobacter</taxon>
    </lineage>
</organism>
<evidence type="ECO:0000256" key="2">
    <source>
        <dbReference type="ARBA" id="ARBA00006774"/>
    </source>
</evidence>
<feature type="binding site" evidence="8">
    <location>
        <position position="392"/>
    </location>
    <ligand>
        <name>substrate</name>
    </ligand>
</feature>
<feature type="binding site" evidence="8">
    <location>
        <position position="182"/>
    </location>
    <ligand>
        <name>substrate</name>
    </ligand>
</feature>
<dbReference type="SUPFAM" id="SSF56266">
    <property type="entry name" value="DmpA/ArgJ-like"/>
    <property type="match status" value="1"/>
</dbReference>
<accession>A0A6C0Y6Q4</accession>
<dbReference type="Proteomes" id="UP000503440">
    <property type="component" value="Plasmid pB18-1"/>
</dbReference>
<keyword evidence="8" id="KW-0511">Multifunctional enzyme</keyword>
<dbReference type="GO" id="GO:0004042">
    <property type="term" value="F:L-glutamate N-acetyltransferase activity"/>
    <property type="evidence" value="ECO:0007669"/>
    <property type="project" value="UniProtKB-UniRule"/>
</dbReference>
<feature type="active site" description="Nucleophile" evidence="8">
    <location>
        <position position="182"/>
    </location>
</feature>
<feature type="chain" id="PRO_5025746042" description="Arginine biosynthesis bifunctional protein ArgJ beta chain" evidence="8">
    <location>
        <begin position="182"/>
        <end position="392"/>
    </location>
</feature>
<dbReference type="EC" id="2.3.1.35" evidence="8"/>
<dbReference type="InterPro" id="IPR016117">
    <property type="entry name" value="ArgJ-like_dom_sf"/>
</dbReference>
<feature type="binding site" evidence="8">
    <location>
        <position position="149"/>
    </location>
    <ligand>
        <name>substrate</name>
    </ligand>
</feature>
<dbReference type="EMBL" id="CP044456">
    <property type="protein sequence ID" value="QIC71816.1"/>
    <property type="molecule type" value="Genomic_DNA"/>
</dbReference>
<keyword evidence="4 8" id="KW-0963">Cytoplasm</keyword>
<evidence type="ECO:0000256" key="3">
    <source>
        <dbReference type="ARBA" id="ARBA00011475"/>
    </source>
</evidence>
<proteinExistence type="inferred from homology"/>
<comment type="subcellular location">
    <subcellularLocation>
        <location evidence="1 8">Cytoplasm</location>
    </subcellularLocation>
</comment>
<feature type="binding site" evidence="8">
    <location>
        <position position="387"/>
    </location>
    <ligand>
        <name>substrate</name>
    </ligand>
</feature>
<dbReference type="GO" id="GO:0005737">
    <property type="term" value="C:cytoplasm"/>
    <property type="evidence" value="ECO:0007669"/>
    <property type="project" value="UniProtKB-SubCell"/>
</dbReference>
<gene>
    <name evidence="8 9" type="primary">argJ</name>
    <name evidence="9" type="ORF">FSC09_15610</name>
</gene>
<dbReference type="NCBIfam" id="TIGR00120">
    <property type="entry name" value="ArgJ"/>
    <property type="match status" value="1"/>
</dbReference>
<evidence type="ECO:0000256" key="7">
    <source>
        <dbReference type="ARBA" id="ARBA00023315"/>
    </source>
</evidence>
<sequence length="392" mass="41916">MSDINFSDELPQGFIGLTANVGLKNLDDDCLLVASTVQASSVSVFTKSLFAGPSVVLSRESLVNGPLQGVVVLSKNANVATGKKGYEHAQELQKLAADVLGLPQDKLLVASTGVIGKKYPMNDIRESFHDFSGKIGTLTAQNAAKAIMTTDTHPKVSKVKCGNATLVGIAKGVGMIEPNMATMLAFFFTDAALAQNQLNTIFRNVVNRTFNALSIDTDTSTSDTAAIFANGLAGSVNEDEFSDSLYQCALNLVKQIASDGEGATKTIIVNVKGARNNEQAKLVAKSIVNSPLVKTAIHGSDPNWGRVVMAIGKLDTETDIDPIKTVISFGHQQVYPLLNDIQQDHELKKLKDYLSGSEIEINIFLSIAEGEFTAYGCDLSEGYIRINADYTT</sequence>
<evidence type="ECO:0000256" key="6">
    <source>
        <dbReference type="ARBA" id="ARBA00022813"/>
    </source>
</evidence>
<keyword evidence="8" id="KW-0028">Amino-acid biosynthesis</keyword>
<keyword evidence="5 8" id="KW-0808">Transferase</keyword>
<keyword evidence="9" id="KW-0614">Plasmid</keyword>
<dbReference type="GO" id="GO:0004358">
    <property type="term" value="F:L-glutamate N-acetyltransferase activity, acting on acetyl-L-ornithine as donor"/>
    <property type="evidence" value="ECO:0007669"/>
    <property type="project" value="UniProtKB-UniRule"/>
</dbReference>
<evidence type="ECO:0000256" key="8">
    <source>
        <dbReference type="HAMAP-Rule" id="MF_01106"/>
    </source>
</evidence>
<protein>
    <recommendedName>
        <fullName evidence="8">Arginine biosynthesis bifunctional protein ArgJ</fullName>
    </recommendedName>
    <domain>
        <recommendedName>
            <fullName evidence="8">Glutamate N-acetyltransferase</fullName>
            <ecNumber evidence="8">2.3.1.35</ecNumber>
        </recommendedName>
        <alternativeName>
            <fullName evidence="8">Ornithine acetyltransferase</fullName>
            <shortName evidence="8">OATase</shortName>
        </alternativeName>
        <alternativeName>
            <fullName evidence="8">Ornithine transacetylase</fullName>
        </alternativeName>
    </domain>
    <domain>
        <recommendedName>
            <fullName evidence="8">Amino-acid acetyltransferase</fullName>
            <ecNumber evidence="8">2.3.1.1</ecNumber>
        </recommendedName>
        <alternativeName>
            <fullName evidence="8">N-acetylglutamate synthase</fullName>
            <shortName evidence="8">AGSase</shortName>
        </alternativeName>
    </domain>
    <component>
        <recommendedName>
            <fullName evidence="8">Arginine biosynthesis bifunctional protein ArgJ alpha chain</fullName>
        </recommendedName>
    </component>
    <component>
        <recommendedName>
            <fullName evidence="8">Arginine biosynthesis bifunctional protein ArgJ beta chain</fullName>
        </recommendedName>
    </component>
</protein>
<dbReference type="RefSeq" id="WP_163146475.1">
    <property type="nucleotide sequence ID" value="NZ_CP044456.1"/>
</dbReference>
<dbReference type="CDD" id="cd02152">
    <property type="entry name" value="OAT"/>
    <property type="match status" value="1"/>
</dbReference>
<keyword evidence="7 8" id="KW-0012">Acyltransferase</keyword>
<dbReference type="InterPro" id="IPR042195">
    <property type="entry name" value="ArgJ_beta_C"/>
</dbReference>
<feature type="site" description="Involved in the stabilization of negative charge on the oxyanion by the formation of the oxyanion hole" evidence="8">
    <location>
        <position position="112"/>
    </location>
</feature>
<dbReference type="PANTHER" id="PTHR23100:SF0">
    <property type="entry name" value="ARGININE BIOSYNTHESIS BIFUNCTIONAL PROTEIN ARGJ, MITOCHONDRIAL"/>
    <property type="match status" value="1"/>
</dbReference>
<comment type="subunit">
    <text evidence="3 8">Heterotetramer of two alpha and two beta chains.</text>
</comment>
<feature type="site" description="Cleavage; by autolysis" evidence="8">
    <location>
        <begin position="181"/>
        <end position="182"/>
    </location>
</feature>
<feature type="chain" id="PRO_5025746043" description="Arginine biosynthesis bifunctional protein ArgJ alpha chain" evidence="8">
    <location>
        <begin position="1"/>
        <end position="181"/>
    </location>
</feature>
<comment type="pathway">
    <text evidence="8">Amino-acid biosynthesis; L-arginine biosynthesis; L-ornithine and N-acetyl-L-glutamate from L-glutamate and N(2)-acetyl-L-ornithine (cyclic): step 1/1.</text>
</comment>
<dbReference type="FunFam" id="3.10.20.340:FF:000003">
    <property type="entry name" value="Arginine biosynthesis bifunctional protein ArgJ"/>
    <property type="match status" value="1"/>
</dbReference>
<comment type="pathway">
    <text evidence="8">Amino-acid biosynthesis; L-arginine biosynthesis; N(2)-acetyl-L-ornithine from L-glutamate: step 1/4.</text>
</comment>
<feature type="site" description="Involved in the stabilization of negative charge on the oxyanion by the formation of the oxyanion hole" evidence="8">
    <location>
        <position position="113"/>
    </location>
</feature>
<dbReference type="GO" id="GO:0006592">
    <property type="term" value="P:ornithine biosynthetic process"/>
    <property type="evidence" value="ECO:0007669"/>
    <property type="project" value="TreeGrafter"/>
</dbReference>
<comment type="catalytic activity">
    <reaction evidence="8">
        <text>L-glutamate + acetyl-CoA = N-acetyl-L-glutamate + CoA + H(+)</text>
        <dbReference type="Rhea" id="RHEA:24292"/>
        <dbReference type="ChEBI" id="CHEBI:15378"/>
        <dbReference type="ChEBI" id="CHEBI:29985"/>
        <dbReference type="ChEBI" id="CHEBI:44337"/>
        <dbReference type="ChEBI" id="CHEBI:57287"/>
        <dbReference type="ChEBI" id="CHEBI:57288"/>
        <dbReference type="EC" id="2.3.1.1"/>
    </reaction>
</comment>
<evidence type="ECO:0000313" key="9">
    <source>
        <dbReference type="EMBL" id="QIC71816.1"/>
    </source>
</evidence>
<evidence type="ECO:0000256" key="4">
    <source>
        <dbReference type="ARBA" id="ARBA00022490"/>
    </source>
</evidence>
<evidence type="ECO:0000313" key="10">
    <source>
        <dbReference type="Proteomes" id="UP000503440"/>
    </source>
</evidence>
<dbReference type="Gene3D" id="3.60.70.12">
    <property type="entry name" value="L-amino peptidase D-ALA esterase/amidase"/>
    <property type="match status" value="1"/>
</dbReference>
<dbReference type="HAMAP" id="MF_01106">
    <property type="entry name" value="ArgJ"/>
    <property type="match status" value="1"/>
</dbReference>
<dbReference type="PANTHER" id="PTHR23100">
    <property type="entry name" value="ARGININE BIOSYNTHESIS BIFUNCTIONAL PROTEIN ARGJ"/>
    <property type="match status" value="1"/>
</dbReference>
<keyword evidence="8" id="KW-0055">Arginine biosynthesis</keyword>
<dbReference type="Gene3D" id="3.10.20.340">
    <property type="entry name" value="ArgJ beta chain, C-terminal domain"/>
    <property type="match status" value="1"/>
</dbReference>
<comment type="similarity">
    <text evidence="2 8">Belongs to the ArgJ family.</text>
</comment>
<evidence type="ECO:0000256" key="1">
    <source>
        <dbReference type="ARBA" id="ARBA00004496"/>
    </source>
</evidence>
<reference evidence="9 10" key="1">
    <citation type="submission" date="2019-09" db="EMBL/GenBank/DDBJ databases">
        <title>Non-baumannii Acinetobacter spp. carrying blaNDM-1 isolated in China.</title>
        <authorList>
            <person name="Cui C."/>
            <person name="Chen C."/>
            <person name="Sun J."/>
            <person name="Liu Y."/>
        </authorList>
    </citation>
    <scope>NUCLEOTIDE SEQUENCE [LARGE SCALE GENOMIC DNA]</scope>
    <source>
        <strain evidence="9 10">B18</strain>
        <plasmid evidence="10">pb18-1</plasmid>
    </source>
</reference>
<dbReference type="Pfam" id="PF01960">
    <property type="entry name" value="ArgJ"/>
    <property type="match status" value="1"/>
</dbReference>
<keyword evidence="6 8" id="KW-0068">Autocatalytic cleavage</keyword>
<comment type="catalytic activity">
    <reaction evidence="8">
        <text>N(2)-acetyl-L-ornithine + L-glutamate = N-acetyl-L-glutamate + L-ornithine</text>
        <dbReference type="Rhea" id="RHEA:15349"/>
        <dbReference type="ChEBI" id="CHEBI:29985"/>
        <dbReference type="ChEBI" id="CHEBI:44337"/>
        <dbReference type="ChEBI" id="CHEBI:46911"/>
        <dbReference type="ChEBI" id="CHEBI:57805"/>
        <dbReference type="EC" id="2.3.1.35"/>
    </reaction>
</comment>
<feature type="binding site" evidence="8">
    <location>
        <position position="261"/>
    </location>
    <ligand>
        <name>substrate</name>
    </ligand>
</feature>
<name>A0A6C0Y6Q4_9GAMM</name>
<dbReference type="UniPathway" id="UPA00068">
    <property type="reaction ID" value="UER00106"/>
</dbReference>
<feature type="binding site" evidence="8">
    <location>
        <position position="171"/>
    </location>
    <ligand>
        <name>substrate</name>
    </ligand>
</feature>
<comment type="function">
    <text evidence="8">Catalyzes two activities which are involved in the cyclic version of arginine biosynthesis: the synthesis of N-acetylglutamate from glutamate and acetyl-CoA as the acetyl donor, and of ornithine by transacetylation between N(2)-acetylornithine and glutamate.</text>
</comment>